<feature type="transmembrane region" description="Helical" evidence="7">
    <location>
        <begin position="45"/>
        <end position="64"/>
    </location>
</feature>
<dbReference type="OrthoDB" id="3639251at2759"/>
<dbReference type="SUPFAM" id="SSF103473">
    <property type="entry name" value="MFS general substrate transporter"/>
    <property type="match status" value="1"/>
</dbReference>
<dbReference type="GO" id="GO:0061513">
    <property type="term" value="F:glucose 6-phosphate:phosphate antiporter activity"/>
    <property type="evidence" value="ECO:0007669"/>
    <property type="project" value="TreeGrafter"/>
</dbReference>
<dbReference type="Pfam" id="PF07690">
    <property type="entry name" value="MFS_1"/>
    <property type="match status" value="1"/>
</dbReference>
<dbReference type="GeneID" id="110977254"/>
<keyword evidence="3 7" id="KW-0812">Transmembrane</keyword>
<dbReference type="InterPro" id="IPR036259">
    <property type="entry name" value="MFS_trans_sf"/>
</dbReference>
<dbReference type="RefSeq" id="XP_022086904.1">
    <property type="nucleotide sequence ID" value="XM_022231212.1"/>
</dbReference>
<feature type="transmembrane region" description="Helical" evidence="7">
    <location>
        <begin position="309"/>
        <end position="326"/>
    </location>
</feature>
<evidence type="ECO:0000313" key="12">
    <source>
        <dbReference type="RefSeq" id="XP_022086903.1"/>
    </source>
</evidence>
<dbReference type="OMA" id="RWFMGAG"/>
<evidence type="ECO:0000313" key="10">
    <source>
        <dbReference type="RefSeq" id="XP_022086900.1"/>
    </source>
</evidence>
<dbReference type="GO" id="GO:0005789">
    <property type="term" value="C:endoplasmic reticulum membrane"/>
    <property type="evidence" value="ECO:0007669"/>
    <property type="project" value="TreeGrafter"/>
</dbReference>
<dbReference type="PIRSF" id="PIRSF002808">
    <property type="entry name" value="Hexose_phosphate_transp"/>
    <property type="match status" value="1"/>
</dbReference>
<dbReference type="Gene3D" id="1.20.1250.20">
    <property type="entry name" value="MFS general substrate transporter like domains"/>
    <property type="match status" value="2"/>
</dbReference>
<dbReference type="InterPro" id="IPR000849">
    <property type="entry name" value="Sugar_P_transporter"/>
</dbReference>
<evidence type="ECO:0000256" key="5">
    <source>
        <dbReference type="ARBA" id="ARBA00023136"/>
    </source>
</evidence>
<dbReference type="InterPro" id="IPR011701">
    <property type="entry name" value="MFS"/>
</dbReference>
<keyword evidence="5 7" id="KW-0472">Membrane</keyword>
<evidence type="ECO:0000256" key="7">
    <source>
        <dbReference type="SAM" id="Phobius"/>
    </source>
</evidence>
<gene>
    <name evidence="10 11 12 13 14" type="primary">LOC110977254</name>
</gene>
<feature type="transmembrane region" description="Helical" evidence="7">
    <location>
        <begin position="401"/>
        <end position="422"/>
    </location>
</feature>
<sequence>MESYTLRRAFIYATLFVGYFLYYLNRKSFSFLMPYVIEEDRMHRSDLGAITSSISLAYTISKFVSGVLSDKVSARVLFSSGLFLASLLVLQFTGFQSLQMLMVLWFLNGIAQGGGWPACSKILKQWFLPSELGLWWSVLSTSANLAGVVGPVCLSVVAKDYGWRTAMYIGGVLGIAMAGASLLLIKNSPSEAGLEPRTAAEATNAPASSKNASSDASPSQSSATTRDVIGSPFLWVVSVLFFLTALIAYGVMDWGQLYLIQEVGFENAVGSAFTSSYSIGAIVGSVLAGFVTDRLVARASKNCKTCPRFPWFMFMEGINLMSIHIFRSLVTIDTNEVFILAIGFLFGLAQYGAFSVYGVVAIENAPVHLSGTSHAFAAMACNVGVLMAGYPLTYIAERFDWSVVLMCLEAMSLTSLLLLVAARKVEARIGKPPLKVE</sequence>
<feature type="transmembrane region" description="Helical" evidence="7">
    <location>
        <begin position="272"/>
        <end position="297"/>
    </location>
</feature>
<feature type="region of interest" description="Disordered" evidence="6">
    <location>
        <begin position="195"/>
        <end position="225"/>
    </location>
</feature>
<evidence type="ECO:0000256" key="3">
    <source>
        <dbReference type="ARBA" id="ARBA00022692"/>
    </source>
</evidence>
<feature type="transmembrane region" description="Helical" evidence="7">
    <location>
        <begin position="76"/>
        <end position="95"/>
    </location>
</feature>
<evidence type="ECO:0000259" key="8">
    <source>
        <dbReference type="PROSITE" id="PS50850"/>
    </source>
</evidence>
<dbReference type="CTD" id="2542"/>
<dbReference type="InterPro" id="IPR020846">
    <property type="entry name" value="MFS_dom"/>
</dbReference>
<feature type="transmembrane region" description="Helical" evidence="7">
    <location>
        <begin position="6"/>
        <end position="24"/>
    </location>
</feature>
<evidence type="ECO:0000256" key="2">
    <source>
        <dbReference type="ARBA" id="ARBA00009598"/>
    </source>
</evidence>
<evidence type="ECO:0000313" key="14">
    <source>
        <dbReference type="RefSeq" id="XP_022086905.1"/>
    </source>
</evidence>
<dbReference type="RefSeq" id="XP_022086903.1">
    <property type="nucleotide sequence ID" value="XM_022231211.1"/>
</dbReference>
<comment type="subcellular location">
    <subcellularLocation>
        <location evidence="1">Endomembrane system</location>
        <topology evidence="1">Multi-pass membrane protein</topology>
    </subcellularLocation>
</comment>
<dbReference type="PROSITE" id="PS50850">
    <property type="entry name" value="MFS"/>
    <property type="match status" value="1"/>
</dbReference>
<dbReference type="RefSeq" id="XP_022086905.1">
    <property type="nucleotide sequence ID" value="XM_022231213.1"/>
</dbReference>
<reference evidence="10 11" key="1">
    <citation type="submission" date="2025-04" db="UniProtKB">
        <authorList>
            <consortium name="RefSeq"/>
        </authorList>
    </citation>
    <scope>IDENTIFICATION</scope>
</reference>
<protein>
    <submittedName>
        <fullName evidence="10 11">Glucose-6-phosphate exchanger SLC37A4-like</fullName>
    </submittedName>
</protein>
<organism evidence="9 14">
    <name type="scientific">Acanthaster planci</name>
    <name type="common">Crown-of-thorns starfish</name>
    <dbReference type="NCBI Taxonomy" id="133434"/>
    <lineage>
        <taxon>Eukaryota</taxon>
        <taxon>Metazoa</taxon>
        <taxon>Echinodermata</taxon>
        <taxon>Eleutherozoa</taxon>
        <taxon>Asterozoa</taxon>
        <taxon>Asteroidea</taxon>
        <taxon>Valvatacea</taxon>
        <taxon>Valvatida</taxon>
        <taxon>Acanthasteridae</taxon>
        <taxon>Acanthaster</taxon>
    </lineage>
</organism>
<evidence type="ECO:0000256" key="4">
    <source>
        <dbReference type="ARBA" id="ARBA00022989"/>
    </source>
</evidence>
<evidence type="ECO:0000313" key="11">
    <source>
        <dbReference type="RefSeq" id="XP_022086901.1"/>
    </source>
</evidence>
<name>A0A8B7Y3K9_ACAPL</name>
<evidence type="ECO:0000256" key="1">
    <source>
        <dbReference type="ARBA" id="ARBA00004127"/>
    </source>
</evidence>
<dbReference type="AlphaFoldDB" id="A0A8B7Y3K9"/>
<keyword evidence="9" id="KW-1185">Reference proteome</keyword>
<dbReference type="GO" id="GO:0035435">
    <property type="term" value="P:phosphate ion transmembrane transport"/>
    <property type="evidence" value="ECO:0007669"/>
    <property type="project" value="TreeGrafter"/>
</dbReference>
<feature type="transmembrane region" description="Helical" evidence="7">
    <location>
        <begin position="374"/>
        <end position="395"/>
    </location>
</feature>
<feature type="transmembrane region" description="Helical" evidence="7">
    <location>
        <begin position="233"/>
        <end position="252"/>
    </location>
</feature>
<accession>A0A8B7Y3K9</accession>
<feature type="transmembrane region" description="Helical" evidence="7">
    <location>
        <begin position="163"/>
        <end position="185"/>
    </location>
</feature>
<feature type="transmembrane region" description="Helical" evidence="7">
    <location>
        <begin position="338"/>
        <end position="362"/>
    </location>
</feature>
<evidence type="ECO:0000313" key="9">
    <source>
        <dbReference type="Proteomes" id="UP000694845"/>
    </source>
</evidence>
<evidence type="ECO:0000313" key="13">
    <source>
        <dbReference type="RefSeq" id="XP_022086904.1"/>
    </source>
</evidence>
<dbReference type="InterPro" id="IPR051337">
    <property type="entry name" value="OPA_Antiporter"/>
</dbReference>
<dbReference type="PANTHER" id="PTHR43826:SF3">
    <property type="entry name" value="GLUCOSE-6-PHOSPHATE EXCHANGER SLC37A4"/>
    <property type="match status" value="1"/>
</dbReference>
<feature type="transmembrane region" description="Helical" evidence="7">
    <location>
        <begin position="134"/>
        <end position="157"/>
    </location>
</feature>
<proteinExistence type="inferred from homology"/>
<dbReference type="RefSeq" id="XP_022086900.1">
    <property type="nucleotide sequence ID" value="XM_022231208.1"/>
</dbReference>
<dbReference type="Proteomes" id="UP000694845">
    <property type="component" value="Unplaced"/>
</dbReference>
<comment type="similarity">
    <text evidence="2">Belongs to the major facilitator superfamily. Organophosphate:Pi antiporter (OPA) (TC 2.A.1.4) family.</text>
</comment>
<dbReference type="KEGG" id="aplc:110977254"/>
<dbReference type="RefSeq" id="XP_022086901.1">
    <property type="nucleotide sequence ID" value="XM_022231209.1"/>
</dbReference>
<feature type="domain" description="Major facilitator superfamily (MFS) profile" evidence="8">
    <location>
        <begin position="11"/>
        <end position="426"/>
    </location>
</feature>
<dbReference type="PANTHER" id="PTHR43826">
    <property type="entry name" value="GLUCOSE-6-PHOSPHATE EXCHANGER SLC37A4"/>
    <property type="match status" value="1"/>
</dbReference>
<feature type="compositionally biased region" description="Low complexity" evidence="6">
    <location>
        <begin position="202"/>
        <end position="224"/>
    </location>
</feature>
<keyword evidence="4 7" id="KW-1133">Transmembrane helix</keyword>
<evidence type="ECO:0000256" key="6">
    <source>
        <dbReference type="SAM" id="MobiDB-lite"/>
    </source>
</evidence>